<dbReference type="InterPro" id="IPR037069">
    <property type="entry name" value="AcylCoA_DH/ox_N_sf"/>
</dbReference>
<dbReference type="AlphaFoldDB" id="E0XWG6"/>
<evidence type="ECO:0000256" key="4">
    <source>
        <dbReference type="ARBA" id="ARBA00022827"/>
    </source>
</evidence>
<dbReference type="InterPro" id="IPR013786">
    <property type="entry name" value="AcylCoA_DH/ox_N"/>
</dbReference>
<evidence type="ECO:0000256" key="1">
    <source>
        <dbReference type="ARBA" id="ARBA00001974"/>
    </source>
</evidence>
<evidence type="ECO:0000256" key="3">
    <source>
        <dbReference type="ARBA" id="ARBA00022630"/>
    </source>
</evidence>
<sequence length="380" mass="39722">MTASSYLDTVTDIAQAVIAPQAEATYQNGVWPQAGLKALQQAGLGGLTIPLEYGGLGGGAAGLAAACEIIGRECGSSALCFGMHCVGSSVIAANATKAQVERFLGPICAGEHLTTLALSEPGTGSHFYLPQTQIEAVQGGYRVNGQKTFVTNGNHADSYVLSGVSAGDGMSFSCVVGEHGSAGMSWGGEWQGMGMRGNSSIQLTLSDMQVSQDHLLGNEGDQIWYVFHVVAPYFLVAMAGTYLGLASTALDIACKHLTRRSYSHNGEILADSQVLQHRIGCLWGELAKTRALVHSAAQKFDDGADDALPSVMAAKAEVAGTAVHIVNEAMTLCGGMGYRDGGSLQRLLHDIRAAHVMAPTTDILRTWIGRAILELPLLGD</sequence>
<dbReference type="GO" id="GO:0006552">
    <property type="term" value="P:L-leucine catabolic process"/>
    <property type="evidence" value="ECO:0007669"/>
    <property type="project" value="TreeGrafter"/>
</dbReference>
<evidence type="ECO:0000259" key="8">
    <source>
        <dbReference type="Pfam" id="PF02770"/>
    </source>
</evidence>
<protein>
    <submittedName>
        <fullName evidence="10">Acyl-CoA dehydrogenases</fullName>
    </submittedName>
</protein>
<dbReference type="InterPro" id="IPR009075">
    <property type="entry name" value="AcylCo_DH/oxidase_C"/>
</dbReference>
<dbReference type="Pfam" id="PF02770">
    <property type="entry name" value="Acyl-CoA_dh_M"/>
    <property type="match status" value="1"/>
</dbReference>
<feature type="domain" description="Acyl-CoA dehydrogenase/oxidase C-terminal" evidence="7">
    <location>
        <begin position="237"/>
        <end position="373"/>
    </location>
</feature>
<keyword evidence="6" id="KW-0812">Transmembrane</keyword>
<dbReference type="CDD" id="cd00567">
    <property type="entry name" value="ACAD"/>
    <property type="match status" value="1"/>
</dbReference>
<feature type="domain" description="Acyl-CoA oxidase/dehydrogenase middle" evidence="8">
    <location>
        <begin position="116"/>
        <end position="207"/>
    </location>
</feature>
<dbReference type="Gene3D" id="1.20.140.10">
    <property type="entry name" value="Butyryl-CoA Dehydrogenase, subunit A, domain 3"/>
    <property type="match status" value="1"/>
</dbReference>
<dbReference type="Gene3D" id="2.40.110.10">
    <property type="entry name" value="Butyryl-CoA Dehydrogenase, subunit A, domain 2"/>
    <property type="match status" value="1"/>
</dbReference>
<evidence type="ECO:0000256" key="6">
    <source>
        <dbReference type="SAM" id="Phobius"/>
    </source>
</evidence>
<organism evidence="10">
    <name type="scientific">uncultured gamma proteobacterium HF4000_36I10</name>
    <dbReference type="NCBI Taxonomy" id="710989"/>
    <lineage>
        <taxon>Bacteria</taxon>
        <taxon>Pseudomonadati</taxon>
        <taxon>Pseudomonadota</taxon>
        <taxon>Gammaproteobacteria</taxon>
        <taxon>environmental samples</taxon>
    </lineage>
</organism>
<keyword evidence="3 5" id="KW-0285">Flavoprotein</keyword>
<dbReference type="PANTHER" id="PTHR43884">
    <property type="entry name" value="ACYL-COA DEHYDROGENASE"/>
    <property type="match status" value="1"/>
</dbReference>
<keyword evidence="5" id="KW-0560">Oxidoreductase</keyword>
<dbReference type="GO" id="GO:0008470">
    <property type="term" value="F:3-methylbutanoyl-CoA dehydrogenase activity"/>
    <property type="evidence" value="ECO:0007669"/>
    <property type="project" value="TreeGrafter"/>
</dbReference>
<keyword evidence="6" id="KW-0472">Membrane</keyword>
<keyword evidence="6" id="KW-1133">Transmembrane helix</keyword>
<proteinExistence type="inferred from homology"/>
<evidence type="ECO:0000313" key="10">
    <source>
        <dbReference type="EMBL" id="ADI18757.1"/>
    </source>
</evidence>
<dbReference type="SUPFAM" id="SSF47203">
    <property type="entry name" value="Acyl-CoA dehydrogenase C-terminal domain-like"/>
    <property type="match status" value="1"/>
</dbReference>
<evidence type="ECO:0000259" key="7">
    <source>
        <dbReference type="Pfam" id="PF00441"/>
    </source>
</evidence>
<accession>E0XWG6</accession>
<dbReference type="EMBL" id="GU474899">
    <property type="protein sequence ID" value="ADI18757.1"/>
    <property type="molecule type" value="Genomic_DNA"/>
</dbReference>
<dbReference type="PIRSF" id="PIRSF016578">
    <property type="entry name" value="HsaA"/>
    <property type="match status" value="1"/>
</dbReference>
<dbReference type="InterPro" id="IPR006091">
    <property type="entry name" value="Acyl-CoA_Oxase/DH_mid-dom"/>
</dbReference>
<dbReference type="SUPFAM" id="SSF56645">
    <property type="entry name" value="Acyl-CoA dehydrogenase NM domain-like"/>
    <property type="match status" value="1"/>
</dbReference>
<feature type="domain" description="Acyl-CoA dehydrogenase/oxidase N-terminal" evidence="9">
    <location>
        <begin position="7"/>
        <end position="111"/>
    </location>
</feature>
<evidence type="ECO:0000259" key="9">
    <source>
        <dbReference type="Pfam" id="PF02771"/>
    </source>
</evidence>
<comment type="cofactor">
    <cofactor evidence="1 5">
        <name>FAD</name>
        <dbReference type="ChEBI" id="CHEBI:57692"/>
    </cofactor>
</comment>
<keyword evidence="4 5" id="KW-0274">FAD</keyword>
<reference evidence="10" key="1">
    <citation type="journal article" date="2011" name="Environ. Microbiol.">
        <title>Time-series analyses of Monterey Bay coastal microbial picoplankton using a 'genome proxy' microarray.</title>
        <authorList>
            <person name="Rich V.I."/>
            <person name="Pham V.D."/>
            <person name="Eppley J."/>
            <person name="Shi Y."/>
            <person name="DeLong E.F."/>
        </authorList>
    </citation>
    <scope>NUCLEOTIDE SEQUENCE</scope>
</reference>
<evidence type="ECO:0000256" key="5">
    <source>
        <dbReference type="RuleBase" id="RU362125"/>
    </source>
</evidence>
<dbReference type="Pfam" id="PF02771">
    <property type="entry name" value="Acyl-CoA_dh_N"/>
    <property type="match status" value="1"/>
</dbReference>
<dbReference type="Pfam" id="PF00441">
    <property type="entry name" value="Acyl-CoA_dh_1"/>
    <property type="match status" value="1"/>
</dbReference>
<dbReference type="InterPro" id="IPR009100">
    <property type="entry name" value="AcylCoA_DH/oxidase_NM_dom_sf"/>
</dbReference>
<dbReference type="PANTHER" id="PTHR43884:SF12">
    <property type="entry name" value="ISOVALERYL-COA DEHYDROGENASE, MITOCHONDRIAL-RELATED"/>
    <property type="match status" value="1"/>
</dbReference>
<name>E0XWG6_9GAMM</name>
<evidence type="ECO:0000256" key="2">
    <source>
        <dbReference type="ARBA" id="ARBA00009347"/>
    </source>
</evidence>
<dbReference type="GO" id="GO:0050660">
    <property type="term" value="F:flavin adenine dinucleotide binding"/>
    <property type="evidence" value="ECO:0007669"/>
    <property type="project" value="InterPro"/>
</dbReference>
<dbReference type="Gene3D" id="1.10.540.10">
    <property type="entry name" value="Acyl-CoA dehydrogenase/oxidase, N-terminal domain"/>
    <property type="match status" value="1"/>
</dbReference>
<comment type="similarity">
    <text evidence="2 5">Belongs to the acyl-CoA dehydrogenase family.</text>
</comment>
<dbReference type="InterPro" id="IPR046373">
    <property type="entry name" value="Acyl-CoA_Oxase/DH_mid-dom_sf"/>
</dbReference>
<dbReference type="InterPro" id="IPR036250">
    <property type="entry name" value="AcylCo_DH-like_C"/>
</dbReference>
<feature type="transmembrane region" description="Helical" evidence="6">
    <location>
        <begin position="223"/>
        <end position="250"/>
    </location>
</feature>